<sequence>MSVFISIASYCDPVLSFTLSRAIATARWPGALHFAVVDQSPAASPPLNPQAFAPAQVSYVRIEPVYARGPCWARAIAMSLYGGEDWFFQIDSHMEFDLHWDQRLIEQACALMPGRRGVVLSAYPNPFVFEGDRAVRKPTTEKVLAHVVKPGASFEPDHPVLPFEAHPVERDEALAGFHLAAGCLFASGELVQQFPYDPWFYFHGEEQAYALRLFTHGWDILHVPGLPVYHLYNTPDSGAPPRPMHWDEAHERERQRSWWELEQRSRHRLAALIGGAPMGAYGLGRARSMADYADFSGIDFSARTLAARAYDVLAR</sequence>
<evidence type="ECO:0000313" key="2">
    <source>
        <dbReference type="Proteomes" id="UP000070433"/>
    </source>
</evidence>
<dbReference type="PANTHER" id="PTHR34496:SF10">
    <property type="entry name" value="GLCNAC TRANSFERASE"/>
    <property type="match status" value="1"/>
</dbReference>
<protein>
    <submittedName>
        <fullName evidence="1">Uncharacterized protein</fullName>
    </submittedName>
</protein>
<organism evidence="1 2">
    <name type="scientific">Ramlibacter tataouinensis</name>
    <dbReference type="NCBI Taxonomy" id="94132"/>
    <lineage>
        <taxon>Bacteria</taxon>
        <taxon>Pseudomonadati</taxon>
        <taxon>Pseudomonadota</taxon>
        <taxon>Betaproteobacteria</taxon>
        <taxon>Burkholderiales</taxon>
        <taxon>Comamonadaceae</taxon>
        <taxon>Ramlibacter</taxon>
    </lineage>
</organism>
<dbReference type="RefSeq" id="WP_061498459.1">
    <property type="nucleotide sequence ID" value="NZ_CP010951.1"/>
</dbReference>
<keyword evidence="2" id="KW-1185">Reference proteome</keyword>
<dbReference type="PANTHER" id="PTHR34496">
    <property type="entry name" value="GLCNAC TRANSFERASE-RELATED"/>
    <property type="match status" value="1"/>
</dbReference>
<dbReference type="OrthoDB" id="8738370at2"/>
<dbReference type="Pfam" id="PF11397">
    <property type="entry name" value="GlcNAc"/>
    <property type="match status" value="1"/>
</dbReference>
<evidence type="ECO:0000313" key="1">
    <source>
        <dbReference type="EMBL" id="AMO23077.1"/>
    </source>
</evidence>
<dbReference type="InterPro" id="IPR029044">
    <property type="entry name" value="Nucleotide-diphossugar_trans"/>
</dbReference>
<dbReference type="Proteomes" id="UP000070433">
    <property type="component" value="Chromosome"/>
</dbReference>
<gene>
    <name evidence="1" type="ORF">UC35_09460</name>
</gene>
<name>A0A127JSX6_9BURK</name>
<dbReference type="InterPro" id="IPR021067">
    <property type="entry name" value="Glycosyltransferase"/>
</dbReference>
<dbReference type="Gene3D" id="3.90.550.10">
    <property type="entry name" value="Spore Coat Polysaccharide Biosynthesis Protein SpsA, Chain A"/>
    <property type="match status" value="1"/>
</dbReference>
<dbReference type="EMBL" id="CP010951">
    <property type="protein sequence ID" value="AMO23077.1"/>
    <property type="molecule type" value="Genomic_DNA"/>
</dbReference>
<dbReference type="AlphaFoldDB" id="A0A127JSX6"/>
<proteinExistence type="predicted"/>
<accession>A0A127JSX6</accession>
<reference evidence="1 2" key="1">
    <citation type="journal article" date="2014" name="Int. J. Syst. Evol. Microbiol.">
        <title>Ramlibacter solisilvae sp. nov., isolated from forest soil, and emended description of the genus Ramlibacter.</title>
        <authorList>
            <person name="Lee H.J."/>
            <person name="Lee S.H."/>
            <person name="Lee S.S."/>
            <person name="Lee J.S."/>
            <person name="Kim Y."/>
            <person name="Kim S.C."/>
            <person name="Jeon C.O."/>
        </authorList>
    </citation>
    <scope>NUCLEOTIDE SEQUENCE [LARGE SCALE GENOMIC DNA]</scope>
    <source>
        <strain evidence="1 2">5-10</strain>
    </source>
</reference>
<dbReference type="SUPFAM" id="SSF53448">
    <property type="entry name" value="Nucleotide-diphospho-sugar transferases"/>
    <property type="match status" value="1"/>
</dbReference>